<comment type="caution">
    <text evidence="3">The sequence shown here is derived from an EMBL/GenBank/DDBJ whole genome shotgun (WGS) entry which is preliminary data.</text>
</comment>
<evidence type="ECO:0000259" key="2">
    <source>
        <dbReference type="PROSITE" id="PS50994"/>
    </source>
</evidence>
<dbReference type="PANTHER" id="PTHR35004:SF7">
    <property type="entry name" value="INTEGRASE PROTEIN"/>
    <property type="match status" value="1"/>
</dbReference>
<accession>A0A2W1JN09</accession>
<dbReference type="Gene3D" id="3.30.420.10">
    <property type="entry name" value="Ribonuclease H-like superfamily/Ribonuclease H"/>
    <property type="match status" value="1"/>
</dbReference>
<sequence length="483" mass="55515">MYSQLERYVVQELRDQNMPQGEVRELTGISERSISRIETEEPIKEIDKESFRKSHNMGRPSRVTEYEDQIRQCLEEPRHKEDGPIKSQEILACLRQQGYTGGKTAVYELVRRLRPKTKGRPIVRFEGLPGEFSQHDFGQRWVTFSDGTRKLIRFFASRLKYSRYVDIEIVENEQQETVVRSLLSAFEHFGGVPMIGVFDNMSTAVKSREIREDGSVKVYWTERFGQLTVDCGLVPLACWPYRPQEKGSVENLVGFVKGNFFCGRTFKDVDDIKGQLQEWMAHVNDERPCDATGEIPAERLKREPLQPLHHQAQSYAFKVSVVVRPTARVHYRGIEYSVPAETLGQTVTLHLQQRQVAIYLDDRLLAEHPRFPENGKSSVLPEHAEELFQIKRGKPYAQRQLLLDLAPIVESYLTELVHRRPLAWEEDVDATYQLYQRIGRSDLLAAIELAIELHCFGSEYLLEIVEHAGATPLALSQALGAQS</sequence>
<evidence type="ECO:0000313" key="3">
    <source>
        <dbReference type="EMBL" id="PZD70641.1"/>
    </source>
</evidence>
<dbReference type="InterPro" id="IPR036397">
    <property type="entry name" value="RNaseH_sf"/>
</dbReference>
<dbReference type="SUPFAM" id="SSF53098">
    <property type="entry name" value="Ribonuclease H-like"/>
    <property type="match status" value="1"/>
</dbReference>
<dbReference type="InterPro" id="IPR001584">
    <property type="entry name" value="Integrase_cat-core"/>
</dbReference>
<reference evidence="3 4" key="1">
    <citation type="journal article" date="2018" name="Sci. Rep.">
        <title>A novel species of the marine cyanobacterium Acaryochloris with a unique pigment content and lifestyle.</title>
        <authorList>
            <person name="Partensky F."/>
            <person name="Six C."/>
            <person name="Ratin M."/>
            <person name="Garczarek L."/>
            <person name="Vaulot D."/>
            <person name="Probert I."/>
            <person name="Calteau A."/>
            <person name="Gourvil P."/>
            <person name="Marie D."/>
            <person name="Grebert T."/>
            <person name="Bouchier C."/>
            <person name="Le Panse S."/>
            <person name="Gachenot M."/>
            <person name="Rodriguez F."/>
            <person name="Garrido J.L."/>
        </authorList>
    </citation>
    <scope>NUCLEOTIDE SEQUENCE [LARGE SCALE GENOMIC DNA]</scope>
    <source>
        <strain evidence="3 4">RCC1774</strain>
    </source>
</reference>
<organism evidence="3 4">
    <name type="scientific">Acaryochloris thomasi RCC1774</name>
    <dbReference type="NCBI Taxonomy" id="1764569"/>
    <lineage>
        <taxon>Bacteria</taxon>
        <taxon>Bacillati</taxon>
        <taxon>Cyanobacteriota</taxon>
        <taxon>Cyanophyceae</taxon>
        <taxon>Acaryochloridales</taxon>
        <taxon>Acaryochloridaceae</taxon>
        <taxon>Acaryochloris</taxon>
        <taxon>Acaryochloris thomasi</taxon>
    </lineage>
</organism>
<dbReference type="Pfam" id="PF22483">
    <property type="entry name" value="Mu-transpos_C_2"/>
    <property type="match status" value="1"/>
</dbReference>
<dbReference type="AlphaFoldDB" id="A0A2W1JN09"/>
<comment type="similarity">
    <text evidence="1">Belongs to the transposase IS21/IS408/IS1162 family.</text>
</comment>
<dbReference type="Proteomes" id="UP000248857">
    <property type="component" value="Unassembled WGS sequence"/>
</dbReference>
<feature type="domain" description="Integrase catalytic" evidence="2">
    <location>
        <begin position="125"/>
        <end position="304"/>
    </location>
</feature>
<evidence type="ECO:0000313" key="4">
    <source>
        <dbReference type="Proteomes" id="UP000248857"/>
    </source>
</evidence>
<protein>
    <recommendedName>
        <fullName evidence="2">Integrase catalytic domain-containing protein</fullName>
    </recommendedName>
</protein>
<dbReference type="NCBIfam" id="NF033546">
    <property type="entry name" value="transpos_IS21"/>
    <property type="match status" value="1"/>
</dbReference>
<dbReference type="PROSITE" id="PS50994">
    <property type="entry name" value="INTEGRASE"/>
    <property type="match status" value="1"/>
</dbReference>
<dbReference type="EMBL" id="PQWO01000031">
    <property type="protein sequence ID" value="PZD70641.1"/>
    <property type="molecule type" value="Genomic_DNA"/>
</dbReference>
<dbReference type="GO" id="GO:0003676">
    <property type="term" value="F:nucleic acid binding"/>
    <property type="evidence" value="ECO:0007669"/>
    <property type="project" value="InterPro"/>
</dbReference>
<proteinExistence type="inferred from homology"/>
<evidence type="ECO:0000256" key="1">
    <source>
        <dbReference type="ARBA" id="ARBA00009277"/>
    </source>
</evidence>
<dbReference type="OrthoDB" id="551170at2"/>
<dbReference type="PANTHER" id="PTHR35004">
    <property type="entry name" value="TRANSPOSASE RV3428C-RELATED"/>
    <property type="match status" value="1"/>
</dbReference>
<dbReference type="InterPro" id="IPR054353">
    <property type="entry name" value="IstA-like_C"/>
</dbReference>
<gene>
    <name evidence="3" type="ORF">C1752_10362</name>
</gene>
<dbReference type="InterPro" id="IPR012337">
    <property type="entry name" value="RNaseH-like_sf"/>
</dbReference>
<keyword evidence="4" id="KW-1185">Reference proteome</keyword>
<dbReference type="RefSeq" id="WP_110988793.1">
    <property type="nucleotide sequence ID" value="NZ_CAWNWM010000031.1"/>
</dbReference>
<name>A0A2W1JN09_9CYAN</name>
<dbReference type="GO" id="GO:0015074">
    <property type="term" value="P:DNA integration"/>
    <property type="evidence" value="ECO:0007669"/>
    <property type="project" value="InterPro"/>
</dbReference>